<accession>A0ABR0EJU1</accession>
<dbReference type="EMBL" id="JAXOVC010000005">
    <property type="protein sequence ID" value="KAK4501785.1"/>
    <property type="molecule type" value="Genomic_DNA"/>
</dbReference>
<sequence>MSSQTQVYATNGYSEHEAQDHFAQQFDLANPSAARDSYQRIMHQHTKQQFEMATASSRRRSSGGDSRMASLSTESSNGSISSTSS</sequence>
<comment type="caution">
    <text evidence="2">The sequence shown here is derived from an EMBL/GenBank/DDBJ whole genome shotgun (WGS) entry which is preliminary data.</text>
</comment>
<name>A0ABR0EJU1_ZASCE</name>
<reference evidence="2 3" key="1">
    <citation type="journal article" date="2023" name="G3 (Bethesda)">
        <title>A chromosome-level genome assembly of Zasmidium syzygii isolated from banana leaves.</title>
        <authorList>
            <person name="van Westerhoven A.C."/>
            <person name="Mehrabi R."/>
            <person name="Talebi R."/>
            <person name="Steentjes M.B.F."/>
            <person name="Corcolon B."/>
            <person name="Chong P.A."/>
            <person name="Kema G.H.J."/>
            <person name="Seidl M.F."/>
        </authorList>
    </citation>
    <scope>NUCLEOTIDE SEQUENCE [LARGE SCALE GENOMIC DNA]</scope>
    <source>
        <strain evidence="2 3">P124</strain>
    </source>
</reference>
<keyword evidence="3" id="KW-1185">Reference proteome</keyword>
<feature type="compositionally biased region" description="Low complexity" evidence="1">
    <location>
        <begin position="63"/>
        <end position="85"/>
    </location>
</feature>
<dbReference type="Proteomes" id="UP001305779">
    <property type="component" value="Unassembled WGS sequence"/>
</dbReference>
<protein>
    <submittedName>
        <fullName evidence="2">Uncharacterized protein</fullName>
    </submittedName>
</protein>
<proteinExistence type="predicted"/>
<feature type="region of interest" description="Disordered" evidence="1">
    <location>
        <begin position="1"/>
        <end position="85"/>
    </location>
</feature>
<organism evidence="2 3">
    <name type="scientific">Zasmidium cellare</name>
    <name type="common">Wine cellar mold</name>
    <name type="synonym">Racodium cellare</name>
    <dbReference type="NCBI Taxonomy" id="395010"/>
    <lineage>
        <taxon>Eukaryota</taxon>
        <taxon>Fungi</taxon>
        <taxon>Dikarya</taxon>
        <taxon>Ascomycota</taxon>
        <taxon>Pezizomycotina</taxon>
        <taxon>Dothideomycetes</taxon>
        <taxon>Dothideomycetidae</taxon>
        <taxon>Mycosphaerellales</taxon>
        <taxon>Mycosphaerellaceae</taxon>
        <taxon>Zasmidium</taxon>
    </lineage>
</organism>
<gene>
    <name evidence="2" type="ORF">PRZ48_007594</name>
</gene>
<feature type="compositionally biased region" description="Polar residues" evidence="1">
    <location>
        <begin position="1"/>
        <end position="13"/>
    </location>
</feature>
<evidence type="ECO:0000256" key="1">
    <source>
        <dbReference type="SAM" id="MobiDB-lite"/>
    </source>
</evidence>
<evidence type="ECO:0000313" key="3">
    <source>
        <dbReference type="Proteomes" id="UP001305779"/>
    </source>
</evidence>
<evidence type="ECO:0000313" key="2">
    <source>
        <dbReference type="EMBL" id="KAK4501785.1"/>
    </source>
</evidence>